<evidence type="ECO:0000313" key="4">
    <source>
        <dbReference type="EMBL" id="MCS0610058.1"/>
    </source>
</evidence>
<accession>A0ABT2BNG3</accession>
<gene>
    <name evidence="4" type="ORF">NX773_17970</name>
</gene>
<feature type="chain" id="PRO_5046113746" description="P-type conjugative transfer protein TrbL" evidence="3">
    <location>
        <begin position="19"/>
        <end position="516"/>
    </location>
</feature>
<feature type="transmembrane region" description="Helical" evidence="2">
    <location>
        <begin position="259"/>
        <end position="276"/>
    </location>
</feature>
<feature type="signal peptide" evidence="3">
    <location>
        <begin position="1"/>
        <end position="18"/>
    </location>
</feature>
<keyword evidence="2" id="KW-0472">Membrane</keyword>
<feature type="transmembrane region" description="Helical" evidence="2">
    <location>
        <begin position="47"/>
        <end position="64"/>
    </location>
</feature>
<feature type="compositionally biased region" description="Low complexity" evidence="1">
    <location>
        <begin position="445"/>
        <end position="466"/>
    </location>
</feature>
<feature type="transmembrane region" description="Helical" evidence="2">
    <location>
        <begin position="185"/>
        <end position="206"/>
    </location>
</feature>
<dbReference type="EMBL" id="JANUGV010000005">
    <property type="protein sequence ID" value="MCS0610058.1"/>
    <property type="molecule type" value="Genomic_DNA"/>
</dbReference>
<comment type="caution">
    <text evidence="4">The sequence shown here is derived from an EMBL/GenBank/DDBJ whole genome shotgun (WGS) entry which is preliminary data.</text>
</comment>
<feature type="transmembrane region" description="Helical" evidence="2">
    <location>
        <begin position="153"/>
        <end position="179"/>
    </location>
</feature>
<protein>
    <recommendedName>
        <fullName evidence="6">P-type conjugative transfer protein TrbL</fullName>
    </recommendedName>
</protein>
<keyword evidence="2" id="KW-0812">Transmembrane</keyword>
<dbReference type="RefSeq" id="WP_258857673.1">
    <property type="nucleotide sequence ID" value="NZ_JANUGV010000005.1"/>
</dbReference>
<evidence type="ECO:0000313" key="5">
    <source>
        <dbReference type="Proteomes" id="UP001205861"/>
    </source>
</evidence>
<evidence type="ECO:0008006" key="6">
    <source>
        <dbReference type="Google" id="ProtNLM"/>
    </source>
</evidence>
<feature type="transmembrane region" description="Helical" evidence="2">
    <location>
        <begin position="85"/>
        <end position="105"/>
    </location>
</feature>
<name>A0ABT2BNG3_9BURK</name>
<feature type="region of interest" description="Disordered" evidence="1">
    <location>
        <begin position="374"/>
        <end position="491"/>
    </location>
</feature>
<organism evidence="4 5">
    <name type="scientific">Massilia solisilvae</name>
    <dbReference type="NCBI Taxonomy" id="1811225"/>
    <lineage>
        <taxon>Bacteria</taxon>
        <taxon>Pseudomonadati</taxon>
        <taxon>Pseudomonadota</taxon>
        <taxon>Betaproteobacteria</taxon>
        <taxon>Burkholderiales</taxon>
        <taxon>Oxalobacteraceae</taxon>
        <taxon>Telluria group</taxon>
        <taxon>Massilia</taxon>
    </lineage>
</organism>
<sequence length="516" mass="51554">MILVLFLGLALCSTAAMAAPGTQADMGQFLSQYQAASAKFSDKILTAAKWIAVTLGTIDLTLLLTMKMLNGEGPQEMLVAIIGRVMWYGFLSFLMNISTMTALITGFQTLGEQSSGISVLSPSDIFWQGVDMVSLLMQKFSDSANIGGVPVPAGVAAAANPMVAFLIAIVIILIVGAFLVLTAQYAVILVQMYFYLACYPLIIAMGSIKHGRDMTTKAISGAIVIGVRFLAIYFVLFAAQQLTSAMESQLQNFSIIDLTPMWAVFGSSALLAFIALKAPQMAADLIGGTASLSGGDAVGAATVAGGAVGALAGGAAGLAMNTGSSVTSAIKAGGAAIDQARASGASNFGSLALGAAGALASAGAGAAAEGIRGFGGPSSGTSLADRISSKTASITEAKAAGSPAPSVPGGQPPAPPRADTPAAGQKTVAPVALGTAGAPSANAGPTAVRDTPRAPAAPVATTQTLAPPGPTNQPAQSSAPRQPSVGQDFANNLVNELKQADQAGGAAVNIQAPNHE</sequence>
<dbReference type="Proteomes" id="UP001205861">
    <property type="component" value="Unassembled WGS sequence"/>
</dbReference>
<keyword evidence="3" id="KW-0732">Signal</keyword>
<reference evidence="4 5" key="1">
    <citation type="submission" date="2022-08" db="EMBL/GenBank/DDBJ databases">
        <title>Reclassification of Massilia species as members of the genera Telluria, Duganella, Pseudoduganella, Mokoshia gen. nov. and Zemynaea gen. nov. using orthogonal and non-orthogonal genome-based approaches.</title>
        <authorList>
            <person name="Bowman J.P."/>
        </authorList>
    </citation>
    <scope>NUCLEOTIDE SEQUENCE [LARGE SCALE GENOMIC DNA]</scope>
    <source>
        <strain evidence="4 5">JCM 31607</strain>
    </source>
</reference>
<keyword evidence="5" id="KW-1185">Reference proteome</keyword>
<feature type="transmembrane region" description="Helical" evidence="2">
    <location>
        <begin position="218"/>
        <end position="239"/>
    </location>
</feature>
<proteinExistence type="predicted"/>
<feature type="compositionally biased region" description="Polar residues" evidence="1">
    <location>
        <begin position="472"/>
        <end position="491"/>
    </location>
</feature>
<feature type="compositionally biased region" description="Low complexity" evidence="1">
    <location>
        <begin position="397"/>
        <end position="409"/>
    </location>
</feature>
<evidence type="ECO:0000256" key="2">
    <source>
        <dbReference type="SAM" id="Phobius"/>
    </source>
</evidence>
<evidence type="ECO:0000256" key="1">
    <source>
        <dbReference type="SAM" id="MobiDB-lite"/>
    </source>
</evidence>
<keyword evidence="2" id="KW-1133">Transmembrane helix</keyword>
<evidence type="ECO:0000256" key="3">
    <source>
        <dbReference type="SAM" id="SignalP"/>
    </source>
</evidence>